<proteinExistence type="inferred from homology"/>
<evidence type="ECO:0000256" key="6">
    <source>
        <dbReference type="ARBA" id="ARBA00047761"/>
    </source>
</evidence>
<dbReference type="PANTHER" id="PTHR11668:SF300">
    <property type="entry name" value="SERINE_THREONINE-PROTEIN PHOSPHATASE"/>
    <property type="match status" value="1"/>
</dbReference>
<keyword evidence="4" id="KW-0904">Protein phosphatase</keyword>
<dbReference type="SMART" id="SM00156">
    <property type="entry name" value="PP2Ac"/>
    <property type="match status" value="1"/>
</dbReference>
<feature type="signal peptide" evidence="10">
    <location>
        <begin position="1"/>
        <end position="20"/>
    </location>
</feature>
<dbReference type="InterPro" id="IPR006186">
    <property type="entry name" value="Ser/Thr-sp_prot-phosphatase"/>
</dbReference>
<evidence type="ECO:0000256" key="7">
    <source>
        <dbReference type="ARBA" id="ARBA00048336"/>
    </source>
</evidence>
<dbReference type="PRINTS" id="PR00114">
    <property type="entry name" value="STPHPHTASE"/>
</dbReference>
<dbReference type="InterPro" id="IPR029052">
    <property type="entry name" value="Metallo-depent_PP-like"/>
</dbReference>
<evidence type="ECO:0000259" key="11">
    <source>
        <dbReference type="PROSITE" id="PS00125"/>
    </source>
</evidence>
<dbReference type="GO" id="GO:0005737">
    <property type="term" value="C:cytoplasm"/>
    <property type="evidence" value="ECO:0007669"/>
    <property type="project" value="TreeGrafter"/>
</dbReference>
<organism evidence="12 13">
    <name type="scientific">Globodera pallida</name>
    <name type="common">Potato cyst nematode worm</name>
    <name type="synonym">Heterodera pallida</name>
    <dbReference type="NCBI Taxonomy" id="36090"/>
    <lineage>
        <taxon>Eukaryota</taxon>
        <taxon>Metazoa</taxon>
        <taxon>Ecdysozoa</taxon>
        <taxon>Nematoda</taxon>
        <taxon>Chromadorea</taxon>
        <taxon>Rhabditida</taxon>
        <taxon>Tylenchina</taxon>
        <taxon>Tylenchomorpha</taxon>
        <taxon>Tylenchoidea</taxon>
        <taxon>Heteroderidae</taxon>
        <taxon>Heteroderinae</taxon>
        <taxon>Globodera</taxon>
    </lineage>
</organism>
<reference evidence="13" key="2">
    <citation type="submission" date="2016-06" db="UniProtKB">
        <authorList>
            <consortium name="WormBaseParasite"/>
        </authorList>
    </citation>
    <scope>IDENTIFICATION</scope>
</reference>
<dbReference type="InterPro" id="IPR050341">
    <property type="entry name" value="PP1_catalytic_subunit"/>
</dbReference>
<evidence type="ECO:0000313" key="13">
    <source>
        <dbReference type="WBParaSite" id="GPLIN_000421000"/>
    </source>
</evidence>
<evidence type="ECO:0000256" key="8">
    <source>
        <dbReference type="RuleBase" id="RU004273"/>
    </source>
</evidence>
<keyword evidence="10" id="KW-0732">Signal</keyword>
<keyword evidence="5" id="KW-0464">Manganese</keyword>
<dbReference type="GO" id="GO:0004722">
    <property type="term" value="F:protein serine/threonine phosphatase activity"/>
    <property type="evidence" value="ECO:0007669"/>
    <property type="project" value="UniProtKB-EC"/>
</dbReference>
<evidence type="ECO:0000256" key="4">
    <source>
        <dbReference type="ARBA" id="ARBA00022912"/>
    </source>
</evidence>
<dbReference type="PANTHER" id="PTHR11668">
    <property type="entry name" value="SERINE/THREONINE PROTEIN PHOSPHATASE"/>
    <property type="match status" value="1"/>
</dbReference>
<sequence>MNCWCLLLLQIGTIAPDAFARSVSGITGTDKAARSANGAIALESFVRSGNGTNAIGNGTNASGNGTNASGNGTNASGNGTNASGNGTNASGNGTDASANVLRSSFKTFTKLITSKDIQQLCRAAKEVLKKKTSLAEIEPPIFLFGDVHGQYSDVLRMFNKIGYPTGDKKYMFIGDFVDRGNQSLEVAVLLMSYMVKYADTFVLLRGNHEVTSANFKYGFKTEIESRYGEAEWKDTYRRFNKAFALLPFAGLVGNKILCMHGGISPRINSLQQLRNLNRSIIDRLPDDTAEKDLLWADPNENITGIIFNKDRHTSIYFGMDVVDTILKRLDIDRIVRAHQVWDEGIKYFAGGRLISVFSAARYQGKKHNTAVVLNVTADLNITVGFTFEPNYGTPATPNFVIGITTISATPINAMANATINLTKATTGATTRSATISATPINAMASATISPTTGGAPTNGTAYTHALRCWLEKACQSITIESAKLGGRFKVIDCDGALAKLKTANDAIILALGNEFVGRKDGIFLREYVP</sequence>
<dbReference type="PROSITE" id="PS00125">
    <property type="entry name" value="SER_THR_PHOSPHATASE"/>
    <property type="match status" value="1"/>
</dbReference>
<feature type="domain" description="Serine/threonine specific protein phosphatases" evidence="11">
    <location>
        <begin position="204"/>
        <end position="209"/>
    </location>
</feature>
<evidence type="ECO:0000256" key="2">
    <source>
        <dbReference type="ARBA" id="ARBA00022723"/>
    </source>
</evidence>
<accession>A0A183BUC4</accession>
<comment type="similarity">
    <text evidence="8">Belongs to the PPP phosphatase family.</text>
</comment>
<reference evidence="12" key="1">
    <citation type="submission" date="2014-05" db="EMBL/GenBank/DDBJ databases">
        <title>The genome and life-stage specific transcriptomes of Globodera pallida elucidate key aspects of plant parasitism by a cyst nematode.</title>
        <authorList>
            <person name="Cotton J.A."/>
            <person name="Lilley C.J."/>
            <person name="Jones L.M."/>
            <person name="Kikuchi T."/>
            <person name="Reid A.J."/>
            <person name="Thorpe P."/>
            <person name="Tsai I.J."/>
            <person name="Beasley H."/>
            <person name="Blok V."/>
            <person name="Cock P.J.A."/>
            <person name="Van den Akker S.E."/>
            <person name="Holroyd N."/>
            <person name="Hunt M."/>
            <person name="Mantelin S."/>
            <person name="Naghra H."/>
            <person name="Pain A."/>
            <person name="Palomares-Rius J.E."/>
            <person name="Zarowiecki M."/>
            <person name="Berriman M."/>
            <person name="Jones J.T."/>
            <person name="Urwin P.E."/>
        </authorList>
    </citation>
    <scope>NUCLEOTIDE SEQUENCE [LARGE SCALE GENOMIC DNA]</scope>
    <source>
        <strain evidence="12">Lindley</strain>
    </source>
</reference>
<keyword evidence="12" id="KW-1185">Reference proteome</keyword>
<keyword evidence="3 8" id="KW-0378">Hydrolase</keyword>
<comment type="catalytic activity">
    <reaction evidence="7 8">
        <text>O-phospho-L-threonyl-[protein] + H2O = L-threonyl-[protein] + phosphate</text>
        <dbReference type="Rhea" id="RHEA:47004"/>
        <dbReference type="Rhea" id="RHEA-COMP:11060"/>
        <dbReference type="Rhea" id="RHEA-COMP:11605"/>
        <dbReference type="ChEBI" id="CHEBI:15377"/>
        <dbReference type="ChEBI" id="CHEBI:30013"/>
        <dbReference type="ChEBI" id="CHEBI:43474"/>
        <dbReference type="ChEBI" id="CHEBI:61977"/>
        <dbReference type="EC" id="3.1.3.16"/>
    </reaction>
</comment>
<name>A0A183BUC4_GLOPA</name>
<evidence type="ECO:0000256" key="1">
    <source>
        <dbReference type="ARBA" id="ARBA00001936"/>
    </source>
</evidence>
<evidence type="ECO:0000313" key="12">
    <source>
        <dbReference type="Proteomes" id="UP000050741"/>
    </source>
</evidence>
<dbReference type="SUPFAM" id="SSF56300">
    <property type="entry name" value="Metallo-dependent phosphatases"/>
    <property type="match status" value="1"/>
</dbReference>
<dbReference type="Proteomes" id="UP000050741">
    <property type="component" value="Unassembled WGS sequence"/>
</dbReference>
<dbReference type="Pfam" id="PF00149">
    <property type="entry name" value="Metallophos"/>
    <property type="match status" value="1"/>
</dbReference>
<dbReference type="GO" id="GO:0005634">
    <property type="term" value="C:nucleus"/>
    <property type="evidence" value="ECO:0007669"/>
    <property type="project" value="TreeGrafter"/>
</dbReference>
<feature type="region of interest" description="Disordered" evidence="9">
    <location>
        <begin position="56"/>
        <end position="91"/>
    </location>
</feature>
<dbReference type="GO" id="GO:0046872">
    <property type="term" value="F:metal ion binding"/>
    <property type="evidence" value="ECO:0007669"/>
    <property type="project" value="UniProtKB-KW"/>
</dbReference>
<protein>
    <recommendedName>
        <fullName evidence="8">Serine/threonine-protein phosphatase</fullName>
        <ecNumber evidence="8">3.1.3.16</ecNumber>
    </recommendedName>
</protein>
<evidence type="ECO:0000256" key="3">
    <source>
        <dbReference type="ARBA" id="ARBA00022801"/>
    </source>
</evidence>
<evidence type="ECO:0000256" key="10">
    <source>
        <dbReference type="SAM" id="SignalP"/>
    </source>
</evidence>
<comment type="cofactor">
    <cofactor evidence="1">
        <name>Mn(2+)</name>
        <dbReference type="ChEBI" id="CHEBI:29035"/>
    </cofactor>
</comment>
<feature type="chain" id="PRO_5008146644" description="Serine/threonine-protein phosphatase" evidence="10">
    <location>
        <begin position="21"/>
        <end position="529"/>
    </location>
</feature>
<dbReference type="EC" id="3.1.3.16" evidence="8"/>
<dbReference type="Gene3D" id="3.60.21.10">
    <property type="match status" value="1"/>
</dbReference>
<dbReference type="InterPro" id="IPR004843">
    <property type="entry name" value="Calcineurin-like_PHP"/>
</dbReference>
<comment type="catalytic activity">
    <reaction evidence="6">
        <text>O-phospho-L-seryl-[protein] + H2O = L-seryl-[protein] + phosphate</text>
        <dbReference type="Rhea" id="RHEA:20629"/>
        <dbReference type="Rhea" id="RHEA-COMP:9863"/>
        <dbReference type="Rhea" id="RHEA-COMP:11604"/>
        <dbReference type="ChEBI" id="CHEBI:15377"/>
        <dbReference type="ChEBI" id="CHEBI:29999"/>
        <dbReference type="ChEBI" id="CHEBI:43474"/>
        <dbReference type="ChEBI" id="CHEBI:83421"/>
        <dbReference type="EC" id="3.1.3.16"/>
    </reaction>
</comment>
<keyword evidence="2" id="KW-0479">Metal-binding</keyword>
<dbReference type="AlphaFoldDB" id="A0A183BUC4"/>
<evidence type="ECO:0000256" key="5">
    <source>
        <dbReference type="ARBA" id="ARBA00023211"/>
    </source>
</evidence>
<evidence type="ECO:0000256" key="9">
    <source>
        <dbReference type="SAM" id="MobiDB-lite"/>
    </source>
</evidence>
<dbReference type="WBParaSite" id="GPLIN_000421000">
    <property type="protein sequence ID" value="GPLIN_000421000"/>
    <property type="gene ID" value="GPLIN_000421000"/>
</dbReference>